<reference evidence="7 9" key="3">
    <citation type="submission" date="2016-10" db="EMBL/GenBank/DDBJ databases">
        <authorList>
            <person name="Varghese N."/>
            <person name="Submissions S."/>
        </authorList>
    </citation>
    <scope>NUCLEOTIDE SEQUENCE [LARGE SCALE GENOMIC DNA]</scope>
    <source>
        <strain evidence="7 9">ATCC 33218</strain>
    </source>
</reference>
<sequence length="66" mass="7222">MLEWAFVVLLIAAIAAAYGYTKSDSTSSYIAKLLFVSFLFVFLLLVIFSLFSTAPPPSSENSKLPL</sequence>
<gene>
    <name evidence="6" type="ORF">LMI_2433</name>
    <name evidence="7" type="ORF">SAMN02982997_01073</name>
</gene>
<dbReference type="Proteomes" id="UP000032414">
    <property type="component" value="Chromosome I"/>
</dbReference>
<dbReference type="PATRIC" id="fig|451.8.peg.2827"/>
<name>A0A098GI90_LEGMI</name>
<reference evidence="8" key="1">
    <citation type="submission" date="2014-09" db="EMBL/GenBank/DDBJ databases">
        <authorList>
            <person name="Gomez-Valero L."/>
        </authorList>
    </citation>
    <scope>NUCLEOTIDE SEQUENCE [LARGE SCALE GENOMIC DNA]</scope>
    <source>
        <strain evidence="8">ATCC33218</strain>
    </source>
</reference>
<keyword evidence="9" id="KW-1185">Reference proteome</keyword>
<evidence type="ECO:0000256" key="4">
    <source>
        <dbReference type="ARBA" id="ARBA00023136"/>
    </source>
</evidence>
<organism evidence="6 8">
    <name type="scientific">Legionella micdadei</name>
    <name type="common">Tatlockia micdadei</name>
    <dbReference type="NCBI Taxonomy" id="451"/>
    <lineage>
        <taxon>Bacteria</taxon>
        <taxon>Pseudomonadati</taxon>
        <taxon>Pseudomonadota</taxon>
        <taxon>Gammaproteobacteria</taxon>
        <taxon>Legionellales</taxon>
        <taxon>Legionellaceae</taxon>
        <taxon>Legionella</taxon>
    </lineage>
</organism>
<evidence type="ECO:0000256" key="5">
    <source>
        <dbReference type="SAM" id="Phobius"/>
    </source>
</evidence>
<dbReference type="RefSeq" id="WP_045099891.1">
    <property type="nucleotide sequence ID" value="NZ_CP020614.1"/>
</dbReference>
<dbReference type="HOGENOM" id="CLU_187346_1_0_6"/>
<evidence type="ECO:0000313" key="9">
    <source>
        <dbReference type="Proteomes" id="UP000182998"/>
    </source>
</evidence>
<evidence type="ECO:0000256" key="2">
    <source>
        <dbReference type="ARBA" id="ARBA00022692"/>
    </source>
</evidence>
<reference evidence="6" key="2">
    <citation type="submission" date="2014-09" db="EMBL/GenBank/DDBJ databases">
        <authorList>
            <person name="GOMEZ-VALERO Laura"/>
        </authorList>
    </citation>
    <scope>NUCLEOTIDE SEQUENCE</scope>
    <source>
        <strain evidence="6">ATCC33218</strain>
    </source>
</reference>
<keyword evidence="2 5" id="KW-0812">Transmembrane</keyword>
<dbReference type="Proteomes" id="UP000182998">
    <property type="component" value="Unassembled WGS sequence"/>
</dbReference>
<protein>
    <submittedName>
        <fullName evidence="7">Uncharacterized membrane protein YtjA, UPF0391 family</fullName>
    </submittedName>
</protein>
<evidence type="ECO:0000313" key="7">
    <source>
        <dbReference type="EMBL" id="SCY20732.1"/>
    </source>
</evidence>
<evidence type="ECO:0000313" key="6">
    <source>
        <dbReference type="EMBL" id="CEG61697.1"/>
    </source>
</evidence>
<dbReference type="GO" id="GO:0005886">
    <property type="term" value="C:plasma membrane"/>
    <property type="evidence" value="ECO:0007669"/>
    <property type="project" value="InterPro"/>
</dbReference>
<dbReference type="KEGG" id="tmc:LMI_2433"/>
<proteinExistence type="predicted"/>
<keyword evidence="1" id="KW-1003">Cell membrane</keyword>
<evidence type="ECO:0000256" key="3">
    <source>
        <dbReference type="ARBA" id="ARBA00022989"/>
    </source>
</evidence>
<keyword evidence="4 5" id="KW-0472">Membrane</keyword>
<dbReference type="EMBL" id="LN614830">
    <property type="protein sequence ID" value="CEG61697.1"/>
    <property type="molecule type" value="Genomic_DNA"/>
</dbReference>
<feature type="transmembrane region" description="Helical" evidence="5">
    <location>
        <begin position="29"/>
        <end position="51"/>
    </location>
</feature>
<evidence type="ECO:0000313" key="8">
    <source>
        <dbReference type="Proteomes" id="UP000032414"/>
    </source>
</evidence>
<dbReference type="Pfam" id="PF07043">
    <property type="entry name" value="DUF1328"/>
    <property type="match status" value="1"/>
</dbReference>
<accession>A0A098GI90</accession>
<dbReference type="InterPro" id="IPR009760">
    <property type="entry name" value="DUF1328"/>
</dbReference>
<keyword evidence="3 5" id="KW-1133">Transmembrane helix</keyword>
<evidence type="ECO:0000256" key="1">
    <source>
        <dbReference type="ARBA" id="ARBA00022475"/>
    </source>
</evidence>
<dbReference type="AlphaFoldDB" id="A0A098GI90"/>
<dbReference type="EMBL" id="FMVN01000005">
    <property type="protein sequence ID" value="SCY20732.1"/>
    <property type="molecule type" value="Genomic_DNA"/>
</dbReference>